<name>A0A1T5FGY4_9BACT</name>
<feature type="transmembrane region" description="Helical" evidence="1">
    <location>
        <begin position="6"/>
        <end position="28"/>
    </location>
</feature>
<reference evidence="3" key="1">
    <citation type="submission" date="2017-02" db="EMBL/GenBank/DDBJ databases">
        <authorList>
            <person name="Varghese N."/>
            <person name="Submissions S."/>
        </authorList>
    </citation>
    <scope>NUCLEOTIDE SEQUENCE [LARGE SCALE GENOMIC DNA]</scope>
    <source>
        <strain evidence="3">DSM 22270</strain>
    </source>
</reference>
<keyword evidence="3" id="KW-1185">Reference proteome</keyword>
<organism evidence="2 3">
    <name type="scientific">Dyadobacter psychrophilus</name>
    <dbReference type="NCBI Taxonomy" id="651661"/>
    <lineage>
        <taxon>Bacteria</taxon>
        <taxon>Pseudomonadati</taxon>
        <taxon>Bacteroidota</taxon>
        <taxon>Cytophagia</taxon>
        <taxon>Cytophagales</taxon>
        <taxon>Spirosomataceae</taxon>
        <taxon>Dyadobacter</taxon>
    </lineage>
</organism>
<keyword evidence="1" id="KW-0472">Membrane</keyword>
<keyword evidence="1" id="KW-1133">Transmembrane helix</keyword>
<evidence type="ECO:0000313" key="3">
    <source>
        <dbReference type="Proteomes" id="UP000190897"/>
    </source>
</evidence>
<evidence type="ECO:0008006" key="4">
    <source>
        <dbReference type="Google" id="ProtNLM"/>
    </source>
</evidence>
<dbReference type="Gene3D" id="3.40.50.1110">
    <property type="entry name" value="SGNH hydrolase"/>
    <property type="match status" value="1"/>
</dbReference>
<evidence type="ECO:0000313" key="2">
    <source>
        <dbReference type="EMBL" id="SKB95367.1"/>
    </source>
</evidence>
<gene>
    <name evidence="2" type="ORF">SAMN05660293_03196</name>
</gene>
<dbReference type="OrthoDB" id="945151at2"/>
<dbReference type="RefSeq" id="WP_082215705.1">
    <property type="nucleotide sequence ID" value="NZ_FUZA01000003.1"/>
</dbReference>
<keyword evidence="1" id="KW-0812">Transmembrane</keyword>
<dbReference type="STRING" id="651661.SAMN05660293_03196"/>
<sequence length="345" mass="39314">MSWRPFLFSLIFFVILFVVTEIGLRIALMCYGYPLLKPGDYLYSGFYPTIKEMIGKEIRNDDDIQDVLILGGSVISTPWSNMEVRLDTILSKKYGKAKKFAFYNTAAAGHTSLDNLIKYKLLEDKRFDLVIYYEAINENRANCIPGVDFRSDYAHIKWYCDIYLLQAHPEINITVVPYVFDLAMRAIRDKMTRKIYASREQVDPGFAKFGASIKTGPSYQKNLRGLIDLSRKRGDELLLISYASYFPKGVKLTGEQKDMDHFAGCHYASPVTIWGEADYVKKGIEVHNRILTDLAKKSKAHFLDMAGNMPQDGSLFCDVCHVSERGAQKFSNSLATYIIDSKLVE</sequence>
<dbReference type="SUPFAM" id="SSF52266">
    <property type="entry name" value="SGNH hydrolase"/>
    <property type="match status" value="1"/>
</dbReference>
<dbReference type="AlphaFoldDB" id="A0A1T5FGY4"/>
<protein>
    <recommendedName>
        <fullName evidence="4">SGNH/GDSL hydrolase family protein</fullName>
    </recommendedName>
</protein>
<dbReference type="GO" id="GO:0016788">
    <property type="term" value="F:hydrolase activity, acting on ester bonds"/>
    <property type="evidence" value="ECO:0007669"/>
    <property type="project" value="UniProtKB-ARBA"/>
</dbReference>
<dbReference type="EMBL" id="FUZA01000003">
    <property type="protein sequence ID" value="SKB95367.1"/>
    <property type="molecule type" value="Genomic_DNA"/>
</dbReference>
<dbReference type="InterPro" id="IPR036514">
    <property type="entry name" value="SGNH_hydro_sf"/>
</dbReference>
<accession>A0A1T5FGY4</accession>
<evidence type="ECO:0000256" key="1">
    <source>
        <dbReference type="SAM" id="Phobius"/>
    </source>
</evidence>
<dbReference type="Proteomes" id="UP000190897">
    <property type="component" value="Unassembled WGS sequence"/>
</dbReference>
<proteinExistence type="predicted"/>